<evidence type="ECO:0000256" key="5">
    <source>
        <dbReference type="ARBA" id="ARBA00022692"/>
    </source>
</evidence>
<reference evidence="10" key="1">
    <citation type="submission" date="2023-01" db="EMBL/GenBank/DDBJ databases">
        <title>Draft genome sequence of Nocardiopsis sp. LSu2-4 isolated from halophytes.</title>
        <authorList>
            <person name="Duangmal K."/>
            <person name="Chantavorakit T."/>
        </authorList>
    </citation>
    <scope>NUCLEOTIDE SEQUENCE</scope>
    <source>
        <strain evidence="10">LSu2-4</strain>
    </source>
</reference>
<dbReference type="CDD" id="cd06550">
    <property type="entry name" value="TM_ABC_iron-siderophores_like"/>
    <property type="match status" value="2"/>
</dbReference>
<protein>
    <submittedName>
        <fullName evidence="10">Iron ABC transporter permease</fullName>
    </submittedName>
</protein>
<keyword evidence="3" id="KW-0813">Transport</keyword>
<evidence type="ECO:0000313" key="10">
    <source>
        <dbReference type="EMBL" id="MDA2804870.1"/>
    </source>
</evidence>
<name>A0ABT4TJL0_9ACTN</name>
<keyword evidence="5 9" id="KW-0812">Transmembrane</keyword>
<evidence type="ECO:0000256" key="7">
    <source>
        <dbReference type="ARBA" id="ARBA00023136"/>
    </source>
</evidence>
<feature type="region of interest" description="Disordered" evidence="8">
    <location>
        <begin position="1"/>
        <end position="26"/>
    </location>
</feature>
<comment type="caution">
    <text evidence="10">The sequence shown here is derived from an EMBL/GenBank/DDBJ whole genome shotgun (WGS) entry which is preliminary data.</text>
</comment>
<dbReference type="PANTHER" id="PTHR30472:SF37">
    <property type="entry name" value="FE(3+) DICITRATE TRANSPORT SYSTEM PERMEASE PROTEIN FECD-RELATED"/>
    <property type="match status" value="1"/>
</dbReference>
<feature type="transmembrane region" description="Helical" evidence="9">
    <location>
        <begin position="513"/>
        <end position="532"/>
    </location>
</feature>
<feature type="transmembrane region" description="Helical" evidence="9">
    <location>
        <begin position="427"/>
        <end position="448"/>
    </location>
</feature>
<gene>
    <name evidence="10" type="ORF">O4U47_10125</name>
</gene>
<dbReference type="InterPro" id="IPR037294">
    <property type="entry name" value="ABC_BtuC-like"/>
</dbReference>
<dbReference type="Proteomes" id="UP001165685">
    <property type="component" value="Unassembled WGS sequence"/>
</dbReference>
<evidence type="ECO:0000256" key="8">
    <source>
        <dbReference type="SAM" id="MobiDB-lite"/>
    </source>
</evidence>
<feature type="transmembrane region" description="Helical" evidence="9">
    <location>
        <begin position="88"/>
        <end position="108"/>
    </location>
</feature>
<dbReference type="Gene3D" id="1.10.3470.10">
    <property type="entry name" value="ABC transporter involved in vitamin B12 uptake, BtuC"/>
    <property type="match status" value="2"/>
</dbReference>
<comment type="subcellular location">
    <subcellularLocation>
        <location evidence="1">Cell membrane</location>
        <topology evidence="1">Multi-pass membrane protein</topology>
    </subcellularLocation>
</comment>
<evidence type="ECO:0000313" key="11">
    <source>
        <dbReference type="Proteomes" id="UP001165685"/>
    </source>
</evidence>
<feature type="transmembrane region" description="Helical" evidence="9">
    <location>
        <begin position="145"/>
        <end position="164"/>
    </location>
</feature>
<feature type="compositionally biased region" description="Low complexity" evidence="8">
    <location>
        <begin position="14"/>
        <end position="26"/>
    </location>
</feature>
<feature type="transmembrane region" description="Helical" evidence="9">
    <location>
        <begin position="455"/>
        <end position="475"/>
    </location>
</feature>
<evidence type="ECO:0000256" key="4">
    <source>
        <dbReference type="ARBA" id="ARBA00022475"/>
    </source>
</evidence>
<keyword evidence="4" id="KW-1003">Cell membrane</keyword>
<evidence type="ECO:0000256" key="1">
    <source>
        <dbReference type="ARBA" id="ARBA00004651"/>
    </source>
</evidence>
<feature type="transmembrane region" description="Helical" evidence="9">
    <location>
        <begin position="120"/>
        <end position="139"/>
    </location>
</feature>
<dbReference type="Pfam" id="PF01032">
    <property type="entry name" value="FecCD"/>
    <property type="match status" value="2"/>
</dbReference>
<keyword evidence="7 9" id="KW-0472">Membrane</keyword>
<accession>A0ABT4TJL0</accession>
<feature type="transmembrane region" description="Helical" evidence="9">
    <location>
        <begin position="171"/>
        <end position="193"/>
    </location>
</feature>
<evidence type="ECO:0000256" key="3">
    <source>
        <dbReference type="ARBA" id="ARBA00022448"/>
    </source>
</evidence>
<keyword evidence="6 9" id="KW-1133">Transmembrane helix</keyword>
<feature type="transmembrane region" description="Helical" evidence="9">
    <location>
        <begin position="262"/>
        <end position="287"/>
    </location>
</feature>
<keyword evidence="11" id="KW-1185">Reference proteome</keyword>
<dbReference type="SUPFAM" id="SSF81345">
    <property type="entry name" value="ABC transporter involved in vitamin B12 uptake, BtuC"/>
    <property type="match status" value="2"/>
</dbReference>
<feature type="transmembrane region" description="Helical" evidence="9">
    <location>
        <begin position="372"/>
        <end position="393"/>
    </location>
</feature>
<dbReference type="PANTHER" id="PTHR30472">
    <property type="entry name" value="FERRIC ENTEROBACTIN TRANSPORT SYSTEM PERMEASE PROTEIN"/>
    <property type="match status" value="1"/>
</dbReference>
<comment type="similarity">
    <text evidence="2">Belongs to the binding-protein-dependent transport system permease family. FecCD subfamily.</text>
</comment>
<evidence type="ECO:0000256" key="2">
    <source>
        <dbReference type="ARBA" id="ARBA00007935"/>
    </source>
</evidence>
<feature type="transmembrane region" description="Helical" evidence="9">
    <location>
        <begin position="601"/>
        <end position="628"/>
    </location>
</feature>
<dbReference type="RefSeq" id="WP_270677468.1">
    <property type="nucleotide sequence ID" value="NZ_JAQFWP010000014.1"/>
</dbReference>
<feature type="transmembrane region" description="Helical" evidence="9">
    <location>
        <begin position="299"/>
        <end position="320"/>
    </location>
</feature>
<dbReference type="EMBL" id="JAQFWP010000014">
    <property type="protein sequence ID" value="MDA2804870.1"/>
    <property type="molecule type" value="Genomic_DNA"/>
</dbReference>
<dbReference type="InterPro" id="IPR000522">
    <property type="entry name" value="ABC_transptr_permease_BtuC"/>
</dbReference>
<organism evidence="10 11">
    <name type="scientific">Nocardiopsis suaedae</name>
    <dbReference type="NCBI Taxonomy" id="3018444"/>
    <lineage>
        <taxon>Bacteria</taxon>
        <taxon>Bacillati</taxon>
        <taxon>Actinomycetota</taxon>
        <taxon>Actinomycetes</taxon>
        <taxon>Streptosporangiales</taxon>
        <taxon>Nocardiopsidaceae</taxon>
        <taxon>Nocardiopsis</taxon>
    </lineage>
</organism>
<feature type="transmembrane region" description="Helical" evidence="9">
    <location>
        <begin position="34"/>
        <end position="54"/>
    </location>
</feature>
<evidence type="ECO:0000256" key="6">
    <source>
        <dbReference type="ARBA" id="ARBA00022989"/>
    </source>
</evidence>
<feature type="transmembrane region" description="Helical" evidence="9">
    <location>
        <begin position="481"/>
        <end position="501"/>
    </location>
</feature>
<evidence type="ECO:0000256" key="9">
    <source>
        <dbReference type="SAM" id="Phobius"/>
    </source>
</evidence>
<proteinExistence type="inferred from homology"/>
<feature type="transmembrane region" description="Helical" evidence="9">
    <location>
        <begin position="332"/>
        <end position="351"/>
    </location>
</feature>
<feature type="transmembrane region" description="Helical" evidence="9">
    <location>
        <begin position="664"/>
        <end position="687"/>
    </location>
</feature>
<sequence length="695" mass="68537">MSASAPPAGPRPSGGPAAASAAPAARPGRRGPSAAIAVGGGALALAAVVLLHLAHGRGGVGLGDLPALIAGDEHVRAVLLGGRLPRTLAGVVAGAAFAVSGALLQSAVRNPLAAPDTLGVTAGGYLAMVAATVTGLSFGDLPRGAIAFLGGLAAAAVVHAVAGGRNDSSHLVLAGVSVSLALSSVSALLVMLFEAETGAVFFWGHGSLAVADTDRSLTALPLLAVGLAGGLLLARGLDILGTGDDTARGLGVPVGRLRAGAVLLSVLLAAGAVAVTGPIGFIGLAAPHIVRLCGVRRHLLLLPAAALWGAGLLLAADLLARVTSPTGNEVPAGVVAALFGAPLFLVLARRLPVEPVAPGTAAPTRRGRRVPLGPVVAGGAILLGVLLAAGLLAGDVAVPPGELVALATGNGGDLARTVVAEYRLPRLLVAALAGAMLAVAGGIVQTVARNPMADLTVMGVSGGAGFGAALVLVALPMVPYAVLPVAAFAGAAAAFATAYGLSRRGGSVAPERLVLVGIGMFALTTAATNYLVTGAQFRTAQALRWLSGSTYARDTTDLLVLGVTTALAAVPLAVALRRIDLLALGEDTPRTLGLPLERTRLWVLALAVALAASAVAMVGTVAFVGLVAPHAARMLTGSRAHRLLPVAGLFGAALMVVADTVGRTVIAPAEIPSGLLAAVIGTPYFAWRLRRDRKG</sequence>